<name>A0A2G2ZA52_CAPAN</name>
<comment type="caution">
    <text evidence="1">The sequence shown here is derived from an EMBL/GenBank/DDBJ whole genome shotgun (WGS) entry which is preliminary data.</text>
</comment>
<evidence type="ECO:0000313" key="2">
    <source>
        <dbReference type="Proteomes" id="UP000222542"/>
    </source>
</evidence>
<dbReference type="AlphaFoldDB" id="A0A2G2ZA52"/>
<evidence type="ECO:0000313" key="1">
    <source>
        <dbReference type="EMBL" id="PHT78880.1"/>
    </source>
</evidence>
<accession>A0A2G2ZA52</accession>
<reference evidence="1 2" key="2">
    <citation type="journal article" date="2017" name="Genome Biol.">
        <title>New reference genome sequences of hot pepper reveal the massive evolution of plant disease-resistance genes by retroduplication.</title>
        <authorList>
            <person name="Kim S."/>
            <person name="Park J."/>
            <person name="Yeom S.I."/>
            <person name="Kim Y.M."/>
            <person name="Seo E."/>
            <person name="Kim K.T."/>
            <person name="Kim M.S."/>
            <person name="Lee J.M."/>
            <person name="Cheong K."/>
            <person name="Shin H.S."/>
            <person name="Kim S.B."/>
            <person name="Han K."/>
            <person name="Lee J."/>
            <person name="Park M."/>
            <person name="Lee H.A."/>
            <person name="Lee H.Y."/>
            <person name="Lee Y."/>
            <person name="Oh S."/>
            <person name="Lee J.H."/>
            <person name="Choi E."/>
            <person name="Choi E."/>
            <person name="Lee S.E."/>
            <person name="Jeon J."/>
            <person name="Kim H."/>
            <person name="Choi G."/>
            <person name="Song H."/>
            <person name="Lee J."/>
            <person name="Lee S.C."/>
            <person name="Kwon J.K."/>
            <person name="Lee H.Y."/>
            <person name="Koo N."/>
            <person name="Hong Y."/>
            <person name="Kim R.W."/>
            <person name="Kang W.H."/>
            <person name="Huh J.H."/>
            <person name="Kang B.C."/>
            <person name="Yang T.J."/>
            <person name="Lee Y.H."/>
            <person name="Bennetzen J.L."/>
            <person name="Choi D."/>
        </authorList>
    </citation>
    <scope>NUCLEOTIDE SEQUENCE [LARGE SCALE GENOMIC DNA]</scope>
    <source>
        <strain evidence="2">cv. CM334</strain>
    </source>
</reference>
<organism evidence="1 2">
    <name type="scientific">Capsicum annuum</name>
    <name type="common">Capsicum pepper</name>
    <dbReference type="NCBI Taxonomy" id="4072"/>
    <lineage>
        <taxon>Eukaryota</taxon>
        <taxon>Viridiplantae</taxon>
        <taxon>Streptophyta</taxon>
        <taxon>Embryophyta</taxon>
        <taxon>Tracheophyta</taxon>
        <taxon>Spermatophyta</taxon>
        <taxon>Magnoliopsida</taxon>
        <taxon>eudicotyledons</taxon>
        <taxon>Gunneridae</taxon>
        <taxon>Pentapetalae</taxon>
        <taxon>asterids</taxon>
        <taxon>lamiids</taxon>
        <taxon>Solanales</taxon>
        <taxon>Solanaceae</taxon>
        <taxon>Solanoideae</taxon>
        <taxon>Capsiceae</taxon>
        <taxon>Capsicum</taxon>
    </lineage>
</organism>
<gene>
    <name evidence="1" type="ORF">T459_16932</name>
</gene>
<sequence length="187" mass="21060">MDVSGGCKKTIADGKRIAQCDVVQEKISIMQHENVKIIAASKTLELQEENSNNEEIASENWNLITHKKTLRSRIGSSASPSNSQSWKKEAPAFVPKSVTRKKNESKALASELNAFASDEDLSEKELNDFTSDKDLYKEEKEELDICFEKVAWNGDLLPRKQKMEAARTKRRYMKGNIVGMVRYGGDS</sequence>
<dbReference type="Gramene" id="PHT78880">
    <property type="protein sequence ID" value="PHT78880"/>
    <property type="gene ID" value="T459_16932"/>
</dbReference>
<dbReference type="EMBL" id="AYRZ02000006">
    <property type="protein sequence ID" value="PHT78880.1"/>
    <property type="molecule type" value="Genomic_DNA"/>
</dbReference>
<keyword evidence="2" id="KW-1185">Reference proteome</keyword>
<dbReference type="Proteomes" id="UP000222542">
    <property type="component" value="Unassembled WGS sequence"/>
</dbReference>
<reference evidence="1 2" key="1">
    <citation type="journal article" date="2014" name="Nat. Genet.">
        <title>Genome sequence of the hot pepper provides insights into the evolution of pungency in Capsicum species.</title>
        <authorList>
            <person name="Kim S."/>
            <person name="Park M."/>
            <person name="Yeom S.I."/>
            <person name="Kim Y.M."/>
            <person name="Lee J.M."/>
            <person name="Lee H.A."/>
            <person name="Seo E."/>
            <person name="Choi J."/>
            <person name="Cheong K."/>
            <person name="Kim K.T."/>
            <person name="Jung K."/>
            <person name="Lee G.W."/>
            <person name="Oh S.K."/>
            <person name="Bae C."/>
            <person name="Kim S.B."/>
            <person name="Lee H.Y."/>
            <person name="Kim S.Y."/>
            <person name="Kim M.S."/>
            <person name="Kang B.C."/>
            <person name="Jo Y.D."/>
            <person name="Yang H.B."/>
            <person name="Jeong H.J."/>
            <person name="Kang W.H."/>
            <person name="Kwon J.K."/>
            <person name="Shin C."/>
            <person name="Lim J.Y."/>
            <person name="Park J.H."/>
            <person name="Huh J.H."/>
            <person name="Kim J.S."/>
            <person name="Kim B.D."/>
            <person name="Cohen O."/>
            <person name="Paran I."/>
            <person name="Suh M.C."/>
            <person name="Lee S.B."/>
            <person name="Kim Y.K."/>
            <person name="Shin Y."/>
            <person name="Noh S.J."/>
            <person name="Park J."/>
            <person name="Seo Y.S."/>
            <person name="Kwon S.Y."/>
            <person name="Kim H.A."/>
            <person name="Park J.M."/>
            <person name="Kim H.J."/>
            <person name="Choi S.B."/>
            <person name="Bosland P.W."/>
            <person name="Reeves G."/>
            <person name="Jo S.H."/>
            <person name="Lee B.W."/>
            <person name="Cho H.T."/>
            <person name="Choi H.S."/>
            <person name="Lee M.S."/>
            <person name="Yu Y."/>
            <person name="Do Choi Y."/>
            <person name="Park B.S."/>
            <person name="van Deynze A."/>
            <person name="Ashrafi H."/>
            <person name="Hill T."/>
            <person name="Kim W.T."/>
            <person name="Pai H.S."/>
            <person name="Ahn H.K."/>
            <person name="Yeam I."/>
            <person name="Giovannoni J.J."/>
            <person name="Rose J.K."/>
            <person name="Sorensen I."/>
            <person name="Lee S.J."/>
            <person name="Kim R.W."/>
            <person name="Choi I.Y."/>
            <person name="Choi B.S."/>
            <person name="Lim J.S."/>
            <person name="Lee Y.H."/>
            <person name="Choi D."/>
        </authorList>
    </citation>
    <scope>NUCLEOTIDE SEQUENCE [LARGE SCALE GENOMIC DNA]</scope>
    <source>
        <strain evidence="2">cv. CM334</strain>
    </source>
</reference>
<protein>
    <submittedName>
        <fullName evidence="1">Uncharacterized protein</fullName>
    </submittedName>
</protein>
<proteinExistence type="predicted"/>